<name>A0ABQ1N3R1_9BACT</name>
<evidence type="ECO:0000313" key="3">
    <source>
        <dbReference type="Proteomes" id="UP000636010"/>
    </source>
</evidence>
<keyword evidence="1" id="KW-1133">Transmembrane helix</keyword>
<sequence length="164" mass="18900">MLKNLKWKKGLFDDIYQIYSDESSVGFLKRGTDSSYGEINGKPYLFNSVGAFKQIKIIYDAENYRKLGEIRLNDWTNGGTIILNNKLLGWKFKSFLNNELTILDTRGNDLLYLTSHGIIHTNSPEDLFILIGLVTDNIARHSRNTILFSAIFPLLILLIMWFVF</sequence>
<dbReference type="EMBL" id="BMEC01000014">
    <property type="protein sequence ID" value="GGC50180.1"/>
    <property type="molecule type" value="Genomic_DNA"/>
</dbReference>
<evidence type="ECO:0000256" key="1">
    <source>
        <dbReference type="SAM" id="Phobius"/>
    </source>
</evidence>
<organism evidence="2 3">
    <name type="scientific">Marivirga lumbricoides</name>
    <dbReference type="NCBI Taxonomy" id="1046115"/>
    <lineage>
        <taxon>Bacteria</taxon>
        <taxon>Pseudomonadati</taxon>
        <taxon>Bacteroidota</taxon>
        <taxon>Cytophagia</taxon>
        <taxon>Cytophagales</taxon>
        <taxon>Marivirgaceae</taxon>
        <taxon>Marivirga</taxon>
    </lineage>
</organism>
<keyword evidence="1" id="KW-0472">Membrane</keyword>
<keyword evidence="3" id="KW-1185">Reference proteome</keyword>
<proteinExistence type="predicted"/>
<evidence type="ECO:0000313" key="2">
    <source>
        <dbReference type="EMBL" id="GGC50180.1"/>
    </source>
</evidence>
<gene>
    <name evidence="2" type="ORF">GCM10011506_39780</name>
</gene>
<accession>A0ABQ1N3R1</accession>
<reference evidence="3" key="1">
    <citation type="journal article" date="2019" name="Int. J. Syst. Evol. Microbiol.">
        <title>The Global Catalogue of Microorganisms (GCM) 10K type strain sequencing project: providing services to taxonomists for standard genome sequencing and annotation.</title>
        <authorList>
            <consortium name="The Broad Institute Genomics Platform"/>
            <consortium name="The Broad Institute Genome Sequencing Center for Infectious Disease"/>
            <person name="Wu L."/>
            <person name="Ma J."/>
        </authorList>
    </citation>
    <scope>NUCLEOTIDE SEQUENCE [LARGE SCALE GENOMIC DNA]</scope>
    <source>
        <strain evidence="3">CGMCC 1.10832</strain>
    </source>
</reference>
<dbReference type="Proteomes" id="UP000636010">
    <property type="component" value="Unassembled WGS sequence"/>
</dbReference>
<protein>
    <submittedName>
        <fullName evidence="2">Uncharacterized protein</fullName>
    </submittedName>
</protein>
<keyword evidence="1" id="KW-0812">Transmembrane</keyword>
<comment type="caution">
    <text evidence="2">The sequence shown here is derived from an EMBL/GenBank/DDBJ whole genome shotgun (WGS) entry which is preliminary data.</text>
</comment>
<feature type="transmembrane region" description="Helical" evidence="1">
    <location>
        <begin position="145"/>
        <end position="163"/>
    </location>
</feature>